<dbReference type="InterPro" id="IPR027806">
    <property type="entry name" value="HARBI1_dom"/>
</dbReference>
<keyword evidence="6" id="KW-0378">Hydrolase</keyword>
<dbReference type="Gramene" id="GBG71756">
    <property type="protein sequence ID" value="GBG71756"/>
    <property type="gene ID" value="CBR_g9164"/>
</dbReference>
<evidence type="ECO:0000313" key="10">
    <source>
        <dbReference type="Proteomes" id="UP000265515"/>
    </source>
</evidence>
<dbReference type="OrthoDB" id="2668416at2759"/>
<evidence type="ECO:0000256" key="1">
    <source>
        <dbReference type="ARBA" id="ARBA00001968"/>
    </source>
</evidence>
<comment type="similarity">
    <text evidence="3">Belongs to the HARBI1 family.</text>
</comment>
<dbReference type="GO" id="GO:0005634">
    <property type="term" value="C:nucleus"/>
    <property type="evidence" value="ECO:0007669"/>
    <property type="project" value="UniProtKB-SubCell"/>
</dbReference>
<sequence>MAAERRVRVQVAAMEGGGEGGRAVLTPLELQAVVAAVSTVVLRCQLERALGRLKEQLRARRRRTLTQSPDDGPEYVAISEAVVQMCYALGCGVIPRATPRWVVLGETYENSTCNFGIGRASGLVVVRDVTAALLQVYREKIAWTAGARKLIVLWAFADKRFPNCHGCIEYTHIYVDKPAHAPNENYYDRKHRFSIVAQVVVDLDLRVLDVHMGYPGSCHDIRVLRLSNLWQCAESGSLFPGPHVTLPVGVRTNGYILVDNGYPPSEWMVIPYGGVNQHVDKERFDNKQKVARGAVEKAFGRLKGMWRLFLWTPKTNLDTLPQLFTAVCILHNILIDARISFNENLLWEVDANDVRRRVDLGIKEPLQPLSMITSTNEALVMRDALAERTKHDVVIATLVGGQIRCFVPPWGW</sequence>
<reference evidence="9 10" key="1">
    <citation type="journal article" date="2018" name="Cell">
        <title>The Chara Genome: Secondary Complexity and Implications for Plant Terrestrialization.</title>
        <authorList>
            <person name="Nishiyama T."/>
            <person name="Sakayama H."/>
            <person name="Vries J.D."/>
            <person name="Buschmann H."/>
            <person name="Saint-Marcoux D."/>
            <person name="Ullrich K.K."/>
            <person name="Haas F.B."/>
            <person name="Vanderstraeten L."/>
            <person name="Becker D."/>
            <person name="Lang D."/>
            <person name="Vosolsobe S."/>
            <person name="Rombauts S."/>
            <person name="Wilhelmsson P.K.I."/>
            <person name="Janitza P."/>
            <person name="Kern R."/>
            <person name="Heyl A."/>
            <person name="Rumpler F."/>
            <person name="Villalobos L.I.A.C."/>
            <person name="Clay J.M."/>
            <person name="Skokan R."/>
            <person name="Toyoda A."/>
            <person name="Suzuki Y."/>
            <person name="Kagoshima H."/>
            <person name="Schijlen E."/>
            <person name="Tajeshwar N."/>
            <person name="Catarino B."/>
            <person name="Hetherington A.J."/>
            <person name="Saltykova A."/>
            <person name="Bonnot C."/>
            <person name="Breuninger H."/>
            <person name="Symeonidi A."/>
            <person name="Radhakrishnan G.V."/>
            <person name="Van Nieuwerburgh F."/>
            <person name="Deforce D."/>
            <person name="Chang C."/>
            <person name="Karol K.G."/>
            <person name="Hedrich R."/>
            <person name="Ulvskov P."/>
            <person name="Glockner G."/>
            <person name="Delwiche C.F."/>
            <person name="Petrasek J."/>
            <person name="Van de Peer Y."/>
            <person name="Friml J."/>
            <person name="Beilby M."/>
            <person name="Dolan L."/>
            <person name="Kohara Y."/>
            <person name="Sugano S."/>
            <person name="Fujiyama A."/>
            <person name="Delaux P.-M."/>
            <person name="Quint M."/>
            <person name="TheiBen G."/>
            <person name="Hagemann M."/>
            <person name="Harholt J."/>
            <person name="Dunand C."/>
            <person name="Zachgo S."/>
            <person name="Langdale J."/>
            <person name="Maumus F."/>
            <person name="Straeten D.V.D."/>
            <person name="Gould S.B."/>
            <person name="Rensing S.A."/>
        </authorList>
    </citation>
    <scope>NUCLEOTIDE SEQUENCE [LARGE SCALE GENOMIC DNA]</scope>
    <source>
        <strain evidence="9 10">S276</strain>
    </source>
</reference>
<keyword evidence="4" id="KW-0540">Nuclease</keyword>
<name>A0A388KNX5_CHABU</name>
<dbReference type="InterPro" id="IPR045249">
    <property type="entry name" value="HARBI1-like"/>
</dbReference>
<dbReference type="Proteomes" id="UP000265515">
    <property type="component" value="Unassembled WGS sequence"/>
</dbReference>
<keyword evidence="10" id="KW-1185">Reference proteome</keyword>
<comment type="subcellular location">
    <subcellularLocation>
        <location evidence="2">Nucleus</location>
    </subcellularLocation>
</comment>
<proteinExistence type="inferred from homology"/>
<dbReference type="PANTHER" id="PTHR22930">
    <property type="match status" value="1"/>
</dbReference>
<evidence type="ECO:0000256" key="5">
    <source>
        <dbReference type="ARBA" id="ARBA00022723"/>
    </source>
</evidence>
<dbReference type="PANTHER" id="PTHR22930:SF85">
    <property type="entry name" value="GH03217P-RELATED"/>
    <property type="match status" value="1"/>
</dbReference>
<dbReference type="EMBL" id="BFEA01000153">
    <property type="protein sequence ID" value="GBG71756.1"/>
    <property type="molecule type" value="Genomic_DNA"/>
</dbReference>
<organism evidence="9 10">
    <name type="scientific">Chara braunii</name>
    <name type="common">Braun's stonewort</name>
    <dbReference type="NCBI Taxonomy" id="69332"/>
    <lineage>
        <taxon>Eukaryota</taxon>
        <taxon>Viridiplantae</taxon>
        <taxon>Streptophyta</taxon>
        <taxon>Charophyceae</taxon>
        <taxon>Charales</taxon>
        <taxon>Characeae</taxon>
        <taxon>Chara</taxon>
    </lineage>
</organism>
<evidence type="ECO:0000256" key="7">
    <source>
        <dbReference type="ARBA" id="ARBA00023242"/>
    </source>
</evidence>
<dbReference type="GO" id="GO:0016787">
    <property type="term" value="F:hydrolase activity"/>
    <property type="evidence" value="ECO:0007669"/>
    <property type="project" value="UniProtKB-KW"/>
</dbReference>
<comment type="cofactor">
    <cofactor evidence="1">
        <name>a divalent metal cation</name>
        <dbReference type="ChEBI" id="CHEBI:60240"/>
    </cofactor>
</comment>
<accession>A0A388KNX5</accession>
<evidence type="ECO:0000256" key="2">
    <source>
        <dbReference type="ARBA" id="ARBA00004123"/>
    </source>
</evidence>
<protein>
    <recommendedName>
        <fullName evidence="8">DDE Tnp4 domain-containing protein</fullName>
    </recommendedName>
</protein>
<evidence type="ECO:0000256" key="3">
    <source>
        <dbReference type="ARBA" id="ARBA00006958"/>
    </source>
</evidence>
<keyword evidence="5" id="KW-0479">Metal-binding</keyword>
<evidence type="ECO:0000256" key="4">
    <source>
        <dbReference type="ARBA" id="ARBA00022722"/>
    </source>
</evidence>
<feature type="domain" description="DDE Tnp4" evidence="8">
    <location>
        <begin position="171"/>
        <end position="332"/>
    </location>
</feature>
<evidence type="ECO:0000259" key="8">
    <source>
        <dbReference type="Pfam" id="PF13359"/>
    </source>
</evidence>
<keyword evidence="7" id="KW-0539">Nucleus</keyword>
<dbReference type="GO" id="GO:0046872">
    <property type="term" value="F:metal ion binding"/>
    <property type="evidence" value="ECO:0007669"/>
    <property type="project" value="UniProtKB-KW"/>
</dbReference>
<dbReference type="Pfam" id="PF13359">
    <property type="entry name" value="DDE_Tnp_4"/>
    <property type="match status" value="1"/>
</dbReference>
<dbReference type="AlphaFoldDB" id="A0A388KNX5"/>
<dbReference type="OMA" id="EYTHIYV"/>
<evidence type="ECO:0000256" key="6">
    <source>
        <dbReference type="ARBA" id="ARBA00022801"/>
    </source>
</evidence>
<dbReference type="GO" id="GO:0004518">
    <property type="term" value="F:nuclease activity"/>
    <property type="evidence" value="ECO:0007669"/>
    <property type="project" value="UniProtKB-KW"/>
</dbReference>
<evidence type="ECO:0000313" key="9">
    <source>
        <dbReference type="EMBL" id="GBG71756.1"/>
    </source>
</evidence>
<comment type="caution">
    <text evidence="9">The sequence shown here is derived from an EMBL/GenBank/DDBJ whole genome shotgun (WGS) entry which is preliminary data.</text>
</comment>
<gene>
    <name evidence="9" type="ORF">CBR_g9164</name>
</gene>